<name>A0A9N9CV88_9GLOM</name>
<dbReference type="AlphaFoldDB" id="A0A9N9CV88"/>
<organism evidence="1 2">
    <name type="scientific">Ambispora gerdemannii</name>
    <dbReference type="NCBI Taxonomy" id="144530"/>
    <lineage>
        <taxon>Eukaryota</taxon>
        <taxon>Fungi</taxon>
        <taxon>Fungi incertae sedis</taxon>
        <taxon>Mucoromycota</taxon>
        <taxon>Glomeromycotina</taxon>
        <taxon>Glomeromycetes</taxon>
        <taxon>Archaeosporales</taxon>
        <taxon>Ambisporaceae</taxon>
        <taxon>Ambispora</taxon>
    </lineage>
</organism>
<accession>A0A9N9CV88</accession>
<comment type="caution">
    <text evidence="1">The sequence shown here is derived from an EMBL/GenBank/DDBJ whole genome shotgun (WGS) entry which is preliminary data.</text>
</comment>
<proteinExistence type="predicted"/>
<dbReference type="EMBL" id="CAJVPL010002647">
    <property type="protein sequence ID" value="CAG8616380.1"/>
    <property type="molecule type" value="Genomic_DNA"/>
</dbReference>
<protein>
    <submittedName>
        <fullName evidence="1">3826_t:CDS:1</fullName>
    </submittedName>
</protein>
<gene>
    <name evidence="1" type="ORF">AGERDE_LOCUS9850</name>
</gene>
<dbReference type="OrthoDB" id="2435997at2759"/>
<evidence type="ECO:0000313" key="2">
    <source>
        <dbReference type="Proteomes" id="UP000789831"/>
    </source>
</evidence>
<keyword evidence="2" id="KW-1185">Reference proteome</keyword>
<sequence length="111" mass="12398">MRNEYVVAILHTALHIVRDSTEKEFSMRPQQEIIGEESSGRVDYAIKASDTALTIEFTKKALEKNSEEYEALCKGVKKVLGVIVGLLKDRACVGKSPATKRARVEGYRAKK</sequence>
<evidence type="ECO:0000313" key="1">
    <source>
        <dbReference type="EMBL" id="CAG8616380.1"/>
    </source>
</evidence>
<reference evidence="1" key="1">
    <citation type="submission" date="2021-06" db="EMBL/GenBank/DDBJ databases">
        <authorList>
            <person name="Kallberg Y."/>
            <person name="Tangrot J."/>
            <person name="Rosling A."/>
        </authorList>
    </citation>
    <scope>NUCLEOTIDE SEQUENCE</scope>
    <source>
        <strain evidence="1">MT106</strain>
    </source>
</reference>
<dbReference type="Proteomes" id="UP000789831">
    <property type="component" value="Unassembled WGS sequence"/>
</dbReference>